<sequence>MFKIHDELAAAYARAGYVIVSKADLAYYLDRADPMPGVDFGAYDRLRDAVEAAS</sequence>
<dbReference type="EMBL" id="JAUSRB010000004">
    <property type="protein sequence ID" value="MDP9870343.1"/>
    <property type="molecule type" value="Genomic_DNA"/>
</dbReference>
<protein>
    <submittedName>
        <fullName evidence="1">Uncharacterized protein</fullName>
    </submittedName>
</protein>
<reference evidence="1 2" key="1">
    <citation type="submission" date="2023-07" db="EMBL/GenBank/DDBJ databases">
        <title>Sequencing the genomes of 1000 actinobacteria strains.</title>
        <authorList>
            <person name="Klenk H.-P."/>
        </authorList>
    </citation>
    <scope>NUCLEOTIDE SEQUENCE [LARGE SCALE GENOMIC DNA]</scope>
    <source>
        <strain evidence="1 2">DSM 44109</strain>
    </source>
</reference>
<evidence type="ECO:0000313" key="2">
    <source>
        <dbReference type="Proteomes" id="UP001230426"/>
    </source>
</evidence>
<comment type="caution">
    <text evidence="1">The sequence shown here is derived from an EMBL/GenBank/DDBJ whole genome shotgun (WGS) entry which is preliminary data.</text>
</comment>
<organism evidence="1 2">
    <name type="scientific">Streptosporangium brasiliense</name>
    <dbReference type="NCBI Taxonomy" id="47480"/>
    <lineage>
        <taxon>Bacteria</taxon>
        <taxon>Bacillati</taxon>
        <taxon>Actinomycetota</taxon>
        <taxon>Actinomycetes</taxon>
        <taxon>Streptosporangiales</taxon>
        <taxon>Streptosporangiaceae</taxon>
        <taxon>Streptosporangium</taxon>
    </lineage>
</organism>
<accession>A0ABT9RM20</accession>
<evidence type="ECO:0000313" key="1">
    <source>
        <dbReference type="EMBL" id="MDP9870343.1"/>
    </source>
</evidence>
<dbReference type="Proteomes" id="UP001230426">
    <property type="component" value="Unassembled WGS sequence"/>
</dbReference>
<proteinExistence type="predicted"/>
<dbReference type="RefSeq" id="WP_306876210.1">
    <property type="nucleotide sequence ID" value="NZ_JAUSRB010000004.1"/>
</dbReference>
<gene>
    <name evidence="1" type="ORF">J2S55_009681</name>
</gene>
<name>A0ABT9RM20_9ACTN</name>
<keyword evidence="2" id="KW-1185">Reference proteome</keyword>